<sequence>MNPVGLGSEMASRLPPHGASVPLVFALELQAPRRHGLGFWFERMASQLKQIVRIA</sequence>
<evidence type="ECO:0000313" key="1">
    <source>
        <dbReference type="EMBL" id="MBK7673879.1"/>
    </source>
</evidence>
<dbReference type="Proteomes" id="UP000697998">
    <property type="component" value="Unassembled WGS sequence"/>
</dbReference>
<name>A0A935PWK5_9PROT</name>
<protein>
    <submittedName>
        <fullName evidence="1">Uncharacterized protein</fullName>
    </submittedName>
</protein>
<dbReference type="EMBL" id="JADJMH010000001">
    <property type="protein sequence ID" value="MBK7673879.1"/>
    <property type="molecule type" value="Genomic_DNA"/>
</dbReference>
<organism evidence="1 2">
    <name type="scientific">Candidatus Accumulibacter proximus</name>
    <dbReference type="NCBI Taxonomy" id="2954385"/>
    <lineage>
        <taxon>Bacteria</taxon>
        <taxon>Pseudomonadati</taxon>
        <taxon>Pseudomonadota</taxon>
        <taxon>Betaproteobacteria</taxon>
        <taxon>Candidatus Accumulibacter</taxon>
    </lineage>
</organism>
<dbReference type="AlphaFoldDB" id="A0A935PWK5"/>
<comment type="caution">
    <text evidence="1">The sequence shown here is derived from an EMBL/GenBank/DDBJ whole genome shotgun (WGS) entry which is preliminary data.</text>
</comment>
<proteinExistence type="predicted"/>
<accession>A0A935PWK5</accession>
<reference evidence="1 2" key="1">
    <citation type="submission" date="2020-10" db="EMBL/GenBank/DDBJ databases">
        <title>Connecting structure to function with the recovery of over 1000 high-quality activated sludge metagenome-assembled genomes encoding full-length rRNA genes using long-read sequencing.</title>
        <authorList>
            <person name="Singleton C.M."/>
            <person name="Petriglieri F."/>
            <person name="Kristensen J.M."/>
            <person name="Kirkegaard R.H."/>
            <person name="Michaelsen T.Y."/>
            <person name="Andersen M.H."/>
            <person name="Karst S.M."/>
            <person name="Dueholm M.S."/>
            <person name="Nielsen P.H."/>
            <person name="Albertsen M."/>
        </authorList>
    </citation>
    <scope>NUCLEOTIDE SEQUENCE [LARGE SCALE GENOMIC DNA]</scope>
    <source>
        <strain evidence="1">EsbW_18-Q3-R4-48_BATAC.285</strain>
    </source>
</reference>
<evidence type="ECO:0000313" key="2">
    <source>
        <dbReference type="Proteomes" id="UP000697998"/>
    </source>
</evidence>
<gene>
    <name evidence="1" type="ORF">IPJ27_03445</name>
</gene>